<comment type="similarity">
    <text evidence="1">Belongs to the multi antimicrobial extrusion (MATE) (TC 2.A.66.1) family.</text>
</comment>
<sequence>MRNPISSKSFASMQVISAMLVGHLGELPLSGASLATSLHLSLVSVCWYKMGMVSALDTLCGQSFGAGHHHMIDIHMQRATFVLSFQVAIAEEAGVNALYLIPSLFVHAIFQCLLKFLQTQNIVFPMVLRSAVIKSGLGSKVASCRSRFSIIMDQCAADRALCEVFFDMCKIQNCLLKEGLAKYPRIPYN</sequence>
<dbReference type="GO" id="GO:0042910">
    <property type="term" value="F:xenobiotic transmembrane transporter activity"/>
    <property type="evidence" value="ECO:0007669"/>
    <property type="project" value="InterPro"/>
</dbReference>
<gene>
    <name evidence="2" type="ORF">V8G54_012004</name>
</gene>
<name>A0AAQ3NTX4_VIGMU</name>
<organism evidence="2 3">
    <name type="scientific">Vigna mungo</name>
    <name type="common">Black gram</name>
    <name type="synonym">Phaseolus mungo</name>
    <dbReference type="NCBI Taxonomy" id="3915"/>
    <lineage>
        <taxon>Eukaryota</taxon>
        <taxon>Viridiplantae</taxon>
        <taxon>Streptophyta</taxon>
        <taxon>Embryophyta</taxon>
        <taxon>Tracheophyta</taxon>
        <taxon>Spermatophyta</taxon>
        <taxon>Magnoliopsida</taxon>
        <taxon>eudicotyledons</taxon>
        <taxon>Gunneridae</taxon>
        <taxon>Pentapetalae</taxon>
        <taxon>rosids</taxon>
        <taxon>fabids</taxon>
        <taxon>Fabales</taxon>
        <taxon>Fabaceae</taxon>
        <taxon>Papilionoideae</taxon>
        <taxon>50 kb inversion clade</taxon>
        <taxon>NPAAA clade</taxon>
        <taxon>indigoferoid/millettioid clade</taxon>
        <taxon>Phaseoleae</taxon>
        <taxon>Vigna</taxon>
    </lineage>
</organism>
<dbReference type="InterPro" id="IPR002528">
    <property type="entry name" value="MATE_fam"/>
</dbReference>
<protein>
    <submittedName>
        <fullName evidence="2">Uncharacterized protein</fullName>
    </submittedName>
</protein>
<dbReference type="GO" id="GO:0015297">
    <property type="term" value="F:antiporter activity"/>
    <property type="evidence" value="ECO:0007669"/>
    <property type="project" value="InterPro"/>
</dbReference>
<dbReference type="Pfam" id="PF01554">
    <property type="entry name" value="MatE"/>
    <property type="match status" value="1"/>
</dbReference>
<evidence type="ECO:0000313" key="2">
    <source>
        <dbReference type="EMBL" id="WVZ14438.1"/>
    </source>
</evidence>
<proteinExistence type="inferred from homology"/>
<dbReference type="EMBL" id="CP144697">
    <property type="protein sequence ID" value="WVZ14438.1"/>
    <property type="molecule type" value="Genomic_DNA"/>
</dbReference>
<accession>A0AAQ3NTX4</accession>
<evidence type="ECO:0000256" key="1">
    <source>
        <dbReference type="ARBA" id="ARBA00010199"/>
    </source>
</evidence>
<dbReference type="Proteomes" id="UP001374535">
    <property type="component" value="Chromosome 4"/>
</dbReference>
<dbReference type="AlphaFoldDB" id="A0AAQ3NTX4"/>
<keyword evidence="3" id="KW-1185">Reference proteome</keyword>
<dbReference type="GO" id="GO:0016020">
    <property type="term" value="C:membrane"/>
    <property type="evidence" value="ECO:0007669"/>
    <property type="project" value="InterPro"/>
</dbReference>
<evidence type="ECO:0000313" key="3">
    <source>
        <dbReference type="Proteomes" id="UP001374535"/>
    </source>
</evidence>
<dbReference type="PANTHER" id="PTHR11206">
    <property type="entry name" value="MULTIDRUG RESISTANCE PROTEIN"/>
    <property type="match status" value="1"/>
</dbReference>
<reference evidence="2 3" key="1">
    <citation type="journal article" date="2023" name="Life. Sci Alliance">
        <title>Evolutionary insights into 3D genome organization and epigenetic landscape of Vigna mungo.</title>
        <authorList>
            <person name="Junaid A."/>
            <person name="Singh B."/>
            <person name="Bhatia S."/>
        </authorList>
    </citation>
    <scope>NUCLEOTIDE SEQUENCE [LARGE SCALE GENOMIC DNA]</scope>
    <source>
        <strain evidence="2">Urdbean</strain>
    </source>
</reference>